<comment type="similarity">
    <text evidence="1 8">Belongs to the arsA ATPase family.</text>
</comment>
<feature type="binding site" evidence="8">
    <location>
        <position position="280"/>
    </location>
    <ligand>
        <name>Zn(2+)</name>
        <dbReference type="ChEBI" id="CHEBI:29105"/>
        <note>ligand shared between dimeric partners</note>
    </ligand>
</feature>
<dbReference type="SUPFAM" id="SSF52540">
    <property type="entry name" value="P-loop containing nucleoside triphosphate hydrolases"/>
    <property type="match status" value="1"/>
</dbReference>
<dbReference type="Gene3D" id="3.40.50.300">
    <property type="entry name" value="P-loop containing nucleotide triphosphate hydrolases"/>
    <property type="match status" value="1"/>
</dbReference>
<feature type="binding site" evidence="8">
    <location>
        <position position="283"/>
    </location>
    <ligand>
        <name>Zn(2+)</name>
        <dbReference type="ChEBI" id="CHEBI:29105"/>
        <note>ligand shared between dimeric partners</note>
    </ligand>
</feature>
<feature type="binding site" evidence="8">
    <location>
        <begin position="29"/>
        <end position="36"/>
    </location>
    <ligand>
        <name>ATP</name>
        <dbReference type="ChEBI" id="CHEBI:30616"/>
    </ligand>
</feature>
<dbReference type="OrthoDB" id="1770at2759"/>
<evidence type="ECO:0000256" key="3">
    <source>
        <dbReference type="ARBA" id="ARBA00022490"/>
    </source>
</evidence>
<evidence type="ECO:0000256" key="8">
    <source>
        <dbReference type="HAMAP-Rule" id="MF_03112"/>
    </source>
</evidence>
<comment type="subunit">
    <text evidence="8">Homodimer.</text>
</comment>
<keyword evidence="8" id="KW-0479">Metal-binding</keyword>
<keyword evidence="5 8" id="KW-0378">Hydrolase</keyword>
<keyword evidence="11" id="KW-1185">Reference proteome</keyword>
<dbReference type="FunFam" id="3.40.50.300:FF:000235">
    <property type="entry name" value="ATPase ASNA1"/>
    <property type="match status" value="1"/>
</dbReference>
<keyword evidence="3 8" id="KW-0963">Cytoplasm</keyword>
<dbReference type="Pfam" id="PF02374">
    <property type="entry name" value="ArsA_ATPase"/>
    <property type="match status" value="1"/>
</dbReference>
<protein>
    <recommendedName>
        <fullName evidence="8">ATPase ASNA1 homolog</fullName>
        <ecNumber evidence="8">3.6.-.-</ecNumber>
    </recommendedName>
    <alternativeName>
        <fullName evidence="8">Arsenical pump-driving ATPase homolog</fullName>
    </alternativeName>
    <alternativeName>
        <fullName evidence="8">Arsenite-stimulated ATPase</fullName>
    </alternativeName>
</protein>
<evidence type="ECO:0000313" key="11">
    <source>
        <dbReference type="Proteomes" id="UP000241769"/>
    </source>
</evidence>
<dbReference type="STRING" id="1890364.A0A2P6MXI8"/>
<comment type="function">
    <text evidence="8">ATPase required for the post-translational delivery of tail-anchored (TA) proteins to the endoplasmic reticulum. Recognizes and selectively binds the transmembrane domain of TA proteins in the cytosol. This complex then targets to the endoplasmic reticulum by membrane-bound receptors, where the tail-anchored protein is released for insertion. This process is regulated by ATP binding and hydrolysis. ATP binding drives the homodimer towards the closed dimer state, facilitating recognition of newly synthesized TA membrane proteins. ATP hydrolysis is required for insertion. Subsequently, the homodimer reverts towards the open dimer state, lowering its affinity for the membrane-bound receptor, and returning it to the cytosol to initiate a new round of targeting.</text>
</comment>
<evidence type="ECO:0000256" key="1">
    <source>
        <dbReference type="ARBA" id="ARBA00011040"/>
    </source>
</evidence>
<keyword evidence="2 8" id="KW-0813">Transport</keyword>
<dbReference type="EMBL" id="MDYQ01000326">
    <property type="protein sequence ID" value="PRP76427.1"/>
    <property type="molecule type" value="Genomic_DNA"/>
</dbReference>
<evidence type="ECO:0000256" key="2">
    <source>
        <dbReference type="ARBA" id="ARBA00022448"/>
    </source>
</evidence>
<keyword evidence="6 8" id="KW-0256">Endoplasmic reticulum</keyword>
<dbReference type="Proteomes" id="UP000241769">
    <property type="component" value="Unassembled WGS sequence"/>
</dbReference>
<dbReference type="InterPro" id="IPR025723">
    <property type="entry name" value="ArsA/GET3_ATPase-like"/>
</dbReference>
<comment type="caution">
    <text evidence="10">The sequence shown here is derived from an EMBL/GenBank/DDBJ whole genome shotgun (WGS) entry which is preliminary data.</text>
</comment>
<dbReference type="InterPro" id="IPR016300">
    <property type="entry name" value="ATPase_ArsA/GET3"/>
</dbReference>
<evidence type="ECO:0000259" key="9">
    <source>
        <dbReference type="Pfam" id="PF02374"/>
    </source>
</evidence>
<reference evidence="10 11" key="1">
    <citation type="journal article" date="2018" name="Genome Biol. Evol.">
        <title>Multiple Roots of Fruiting Body Formation in Amoebozoa.</title>
        <authorList>
            <person name="Hillmann F."/>
            <person name="Forbes G."/>
            <person name="Novohradska S."/>
            <person name="Ferling I."/>
            <person name="Riege K."/>
            <person name="Groth M."/>
            <person name="Westermann M."/>
            <person name="Marz M."/>
            <person name="Spaller T."/>
            <person name="Winckler T."/>
            <person name="Schaap P."/>
            <person name="Glockner G."/>
        </authorList>
    </citation>
    <scope>NUCLEOTIDE SEQUENCE [LARGE SCALE GENOMIC DNA]</scope>
    <source>
        <strain evidence="10 11">Jena</strain>
    </source>
</reference>
<dbReference type="CDD" id="cd02035">
    <property type="entry name" value="ArsA"/>
    <property type="match status" value="1"/>
</dbReference>
<dbReference type="InterPro" id="IPR027542">
    <property type="entry name" value="ATPase_ArsA/GET3_euk"/>
</dbReference>
<feature type="active site" evidence="8">
    <location>
        <position position="58"/>
    </location>
</feature>
<evidence type="ECO:0000256" key="6">
    <source>
        <dbReference type="ARBA" id="ARBA00022824"/>
    </source>
</evidence>
<dbReference type="EC" id="3.6.-.-" evidence="8"/>
<organism evidence="10 11">
    <name type="scientific">Planoprotostelium fungivorum</name>
    <dbReference type="NCBI Taxonomy" id="1890364"/>
    <lineage>
        <taxon>Eukaryota</taxon>
        <taxon>Amoebozoa</taxon>
        <taxon>Evosea</taxon>
        <taxon>Variosea</taxon>
        <taxon>Cavosteliida</taxon>
        <taxon>Cavosteliaceae</taxon>
        <taxon>Planoprotostelium</taxon>
    </lineage>
</organism>
<evidence type="ECO:0000256" key="5">
    <source>
        <dbReference type="ARBA" id="ARBA00022801"/>
    </source>
</evidence>
<dbReference type="NCBIfam" id="TIGR00345">
    <property type="entry name" value="GET3_arsA_TRC40"/>
    <property type="match status" value="1"/>
</dbReference>
<dbReference type="InterPro" id="IPR027417">
    <property type="entry name" value="P-loop_NTPase"/>
</dbReference>
<dbReference type="InParanoid" id="A0A2P6MXI8"/>
<feature type="binding site" evidence="8">
    <location>
        <position position="229"/>
    </location>
    <ligand>
        <name>ATP</name>
        <dbReference type="ChEBI" id="CHEBI:30616"/>
    </ligand>
</feature>
<name>A0A2P6MXI8_9EUKA</name>
<dbReference type="GO" id="GO:0046872">
    <property type="term" value="F:metal ion binding"/>
    <property type="evidence" value="ECO:0007669"/>
    <property type="project" value="UniProtKB-KW"/>
</dbReference>
<accession>A0A2P6MXI8</accession>
<dbReference type="PANTHER" id="PTHR10803:SF3">
    <property type="entry name" value="ATPASE GET3"/>
    <property type="match status" value="1"/>
</dbReference>
<comment type="subcellular location">
    <subcellularLocation>
        <location evidence="8">Cytoplasm</location>
    </subcellularLocation>
    <subcellularLocation>
        <location evidence="8">Endoplasmic reticulum</location>
    </subcellularLocation>
</comment>
<feature type="binding site" evidence="8">
    <location>
        <position position="256"/>
    </location>
    <ligand>
        <name>ATP</name>
        <dbReference type="ChEBI" id="CHEBI:30616"/>
    </ligand>
</feature>
<evidence type="ECO:0000256" key="7">
    <source>
        <dbReference type="ARBA" id="ARBA00022840"/>
    </source>
</evidence>
<gene>
    <name evidence="10" type="ORF">PROFUN_12039</name>
</gene>
<dbReference type="PANTHER" id="PTHR10803">
    <property type="entry name" value="ARSENICAL PUMP-DRIVING ATPASE ARSENITE-TRANSLOCATING ATPASE"/>
    <property type="match status" value="1"/>
</dbReference>
<evidence type="ECO:0000313" key="10">
    <source>
        <dbReference type="EMBL" id="PRP76427.1"/>
    </source>
</evidence>
<dbReference type="GO" id="GO:0071816">
    <property type="term" value="P:tail-anchored membrane protein insertion into ER membrane"/>
    <property type="evidence" value="ECO:0007669"/>
    <property type="project" value="TreeGrafter"/>
</dbReference>
<keyword evidence="8" id="KW-0862">Zinc</keyword>
<dbReference type="GO" id="GO:0005524">
    <property type="term" value="F:ATP binding"/>
    <property type="evidence" value="ECO:0007669"/>
    <property type="project" value="UniProtKB-UniRule"/>
</dbReference>
<dbReference type="HAMAP" id="MF_03112">
    <property type="entry name" value="Asna1_Get3"/>
    <property type="match status" value="1"/>
</dbReference>
<evidence type="ECO:0000256" key="4">
    <source>
        <dbReference type="ARBA" id="ARBA00022741"/>
    </source>
</evidence>
<dbReference type="AlphaFoldDB" id="A0A2P6MXI8"/>
<keyword evidence="7 8" id="KW-0067">ATP-binding</keyword>
<dbReference type="GO" id="GO:0016887">
    <property type="term" value="F:ATP hydrolysis activity"/>
    <property type="evidence" value="ECO:0007669"/>
    <property type="project" value="InterPro"/>
</dbReference>
<proteinExistence type="inferred from homology"/>
<feature type="domain" description="ArsA/GET3 Anion-transporting ATPase-like" evidence="9">
    <location>
        <begin position="22"/>
        <end position="329"/>
    </location>
</feature>
<dbReference type="GO" id="GO:0043529">
    <property type="term" value="C:GET complex"/>
    <property type="evidence" value="ECO:0007669"/>
    <property type="project" value="TreeGrafter"/>
</dbReference>
<sequence length="335" mass="37658">MSAAIVDDYQSLNHILRSQTLKWIFVGGKGGVGKTTSSCCLAVQLSKVRRNVLLISTDPAHNLSDAFNQKFTKHPTPVQGFDNLHAMEIDPNLENNEEFLNNAGGEGNNFLKDIAQSIPGIDEAMSFAEMMKLVQNMQYDVVVFDTAPTGHTLRLLSFPSTLGRSMGKLFEIKNRFSGLFNQFGSMMGGGLDLNTMTDKFETMKAVIEEVNKQFKDPNLTTFVCVCIPEFLSLYETERLIQELAKYEIDTNTIIVNQVLFPDKGDNDYKFSYSFPSDAHCTLCASRQNIQKKYLDQMSDLYEDFHVIKCPLLGQEIRGTPKLTEFSSYLCGQPKQ</sequence>
<dbReference type="FunCoup" id="A0A2P6MXI8">
    <property type="interactions" value="832"/>
</dbReference>
<keyword evidence="4 8" id="KW-0547">Nucleotide-binding</keyword>